<protein>
    <submittedName>
        <fullName evidence="1">Uncharacterized protein</fullName>
    </submittedName>
</protein>
<reference evidence="1 2" key="1">
    <citation type="journal article" date="2019" name="Syst. Appl. Microbiol.">
        <title>Microvirga tunisiensis sp. nov., a root nodule symbiotic bacterium isolated from Lupinus micranthus and L. luteus grown in Northern Tunisia.</title>
        <authorList>
            <person name="Msaddak A."/>
            <person name="Rejili M."/>
            <person name="Duran D."/>
            <person name="Mars M."/>
            <person name="Palacios J.M."/>
            <person name="Ruiz-Argueso T."/>
            <person name="Rey L."/>
            <person name="Imperial J."/>
        </authorList>
    </citation>
    <scope>NUCLEOTIDE SEQUENCE [LARGE SCALE GENOMIC DNA]</scope>
    <source>
        <strain evidence="1 2">Lmie10</strain>
    </source>
</reference>
<gene>
    <name evidence="1" type="ORF">FS320_37905</name>
</gene>
<organism evidence="1 2">
    <name type="scientific">Microvirga tunisiensis</name>
    <dbReference type="NCBI Taxonomy" id="2108360"/>
    <lineage>
        <taxon>Bacteria</taxon>
        <taxon>Pseudomonadati</taxon>
        <taxon>Pseudomonadota</taxon>
        <taxon>Alphaproteobacteria</taxon>
        <taxon>Hyphomicrobiales</taxon>
        <taxon>Methylobacteriaceae</taxon>
        <taxon>Microvirga</taxon>
    </lineage>
</organism>
<proteinExistence type="predicted"/>
<evidence type="ECO:0000313" key="1">
    <source>
        <dbReference type="EMBL" id="MPR30613.1"/>
    </source>
</evidence>
<accession>A0A5N7MUF4</accession>
<dbReference type="Proteomes" id="UP000403266">
    <property type="component" value="Unassembled WGS sequence"/>
</dbReference>
<keyword evidence="2" id="KW-1185">Reference proteome</keyword>
<name>A0A5N7MUF4_9HYPH</name>
<dbReference type="AlphaFoldDB" id="A0A5N7MUF4"/>
<comment type="caution">
    <text evidence="1">The sequence shown here is derived from an EMBL/GenBank/DDBJ whole genome shotgun (WGS) entry which is preliminary data.</text>
</comment>
<sequence length="128" mass="13642">MARALPAPPTRSQHATVLDPAKGLAQASRWRATPSPTLRAAACCPQVGSEGRSFPSLTEGRVEGGDPSTCLGHMCLDVTQAAEPLAKASHLRSECGVLLFELVDPSVPPVRGRRRRLVIVADLTRRIP</sequence>
<evidence type="ECO:0000313" key="2">
    <source>
        <dbReference type="Proteomes" id="UP000403266"/>
    </source>
</evidence>
<dbReference type="EMBL" id="VOSK01000407">
    <property type="protein sequence ID" value="MPR30613.1"/>
    <property type="molecule type" value="Genomic_DNA"/>
</dbReference>